<evidence type="ECO:0000313" key="8">
    <source>
        <dbReference type="EMBL" id="MEQ7849259.1"/>
    </source>
</evidence>
<evidence type="ECO:0000256" key="3">
    <source>
        <dbReference type="ARBA" id="ARBA00022741"/>
    </source>
</evidence>
<organism evidence="8 9">
    <name type="scientific">Nocardioides kribbensis</name>
    <dbReference type="NCBI Taxonomy" id="305517"/>
    <lineage>
        <taxon>Bacteria</taxon>
        <taxon>Bacillati</taxon>
        <taxon>Actinomycetota</taxon>
        <taxon>Actinomycetes</taxon>
        <taxon>Propionibacteriales</taxon>
        <taxon>Nocardioidaceae</taxon>
        <taxon>Nocardioides</taxon>
    </lineage>
</organism>
<gene>
    <name evidence="8" type="ORF">V6R90_18435</name>
</gene>
<comment type="similarity">
    <text evidence="1">Belongs to the ABC transporter superfamily.</text>
</comment>
<dbReference type="EMBL" id="JBEGDP010000033">
    <property type="protein sequence ID" value="MEQ7849259.1"/>
    <property type="molecule type" value="Genomic_DNA"/>
</dbReference>
<name>A0ABV1P3E2_9ACTN</name>
<keyword evidence="3" id="KW-0547">Nucleotide-binding</keyword>
<evidence type="ECO:0000256" key="2">
    <source>
        <dbReference type="ARBA" id="ARBA00022448"/>
    </source>
</evidence>
<feature type="domain" description="ABC transporter" evidence="7">
    <location>
        <begin position="23"/>
        <end position="254"/>
    </location>
</feature>
<dbReference type="InterPro" id="IPR027417">
    <property type="entry name" value="P-loop_NTPase"/>
</dbReference>
<feature type="region of interest" description="Disordered" evidence="6">
    <location>
        <begin position="1"/>
        <end position="20"/>
    </location>
</feature>
<keyword evidence="2" id="KW-0813">Transport</keyword>
<dbReference type="InterPro" id="IPR003593">
    <property type="entry name" value="AAA+_ATPase"/>
</dbReference>
<keyword evidence="5" id="KW-0029">Amino-acid transport</keyword>
<keyword evidence="9" id="KW-1185">Reference proteome</keyword>
<dbReference type="SUPFAM" id="SSF52540">
    <property type="entry name" value="P-loop containing nucleoside triphosphate hydrolases"/>
    <property type="match status" value="1"/>
</dbReference>
<keyword evidence="4 8" id="KW-0067">ATP-binding</keyword>
<dbReference type="InterPro" id="IPR003439">
    <property type="entry name" value="ABC_transporter-like_ATP-bd"/>
</dbReference>
<evidence type="ECO:0000259" key="7">
    <source>
        <dbReference type="PROSITE" id="PS50893"/>
    </source>
</evidence>
<dbReference type="InterPro" id="IPR032823">
    <property type="entry name" value="BCA_ABC_TP_C"/>
</dbReference>
<dbReference type="PANTHER" id="PTHR43820:SF4">
    <property type="entry name" value="HIGH-AFFINITY BRANCHED-CHAIN AMINO ACID TRANSPORT ATP-BINDING PROTEIN LIVF"/>
    <property type="match status" value="1"/>
</dbReference>
<evidence type="ECO:0000256" key="1">
    <source>
        <dbReference type="ARBA" id="ARBA00005417"/>
    </source>
</evidence>
<sequence>MSTPTPAPGTAPAPHRPPGDSLLQLRDLHAGYRRLEILHGLDLHVARGEIVSLIGANGAGKTTTLRAVAGLVSVTGGEILFDGAAVHKMKPHQVVRAGLVHVAQDRALFGDLQVIENLEMGAYSQPRSTVKASLEEVFDLFPILAARRAQKAETMSGGQQQMLAIGRAMMARPTCLTLDEPSVGLAPNLVAQVLEAIGRIRDSGVTVLIVEQNASQALAISDRAYVIESGAIVLEGTGAELADDPRVREAYLGV</sequence>
<dbReference type="InterPro" id="IPR017871">
    <property type="entry name" value="ABC_transporter-like_CS"/>
</dbReference>
<comment type="caution">
    <text evidence="8">The sequence shown here is derived from an EMBL/GenBank/DDBJ whole genome shotgun (WGS) entry which is preliminary data.</text>
</comment>
<dbReference type="Gene3D" id="3.40.50.300">
    <property type="entry name" value="P-loop containing nucleotide triphosphate hydrolases"/>
    <property type="match status" value="1"/>
</dbReference>
<evidence type="ECO:0000256" key="6">
    <source>
        <dbReference type="SAM" id="MobiDB-lite"/>
    </source>
</evidence>
<dbReference type="RefSeq" id="WP_349805550.1">
    <property type="nucleotide sequence ID" value="NZ_JBEGDP010000033.1"/>
</dbReference>
<evidence type="ECO:0000256" key="5">
    <source>
        <dbReference type="ARBA" id="ARBA00022970"/>
    </source>
</evidence>
<dbReference type="PROSITE" id="PS50893">
    <property type="entry name" value="ABC_TRANSPORTER_2"/>
    <property type="match status" value="1"/>
</dbReference>
<dbReference type="Proteomes" id="UP001482520">
    <property type="component" value="Unassembled WGS sequence"/>
</dbReference>
<accession>A0ABV1P3E2</accession>
<reference evidence="8 9" key="1">
    <citation type="submission" date="2024-02" db="EMBL/GenBank/DDBJ databases">
        <title>Full genome sequence of Nocardioides kribbensis.</title>
        <authorList>
            <person name="Poletto B.L."/>
            <person name="Silva G."/>
            <person name="Galante D."/>
            <person name="Campos K.R."/>
            <person name="Santos M.B.N."/>
            <person name="Sacchi C.T."/>
        </authorList>
    </citation>
    <scope>NUCLEOTIDE SEQUENCE [LARGE SCALE GENOMIC DNA]</scope>
    <source>
        <strain evidence="8 9">O4R</strain>
    </source>
</reference>
<evidence type="ECO:0000256" key="4">
    <source>
        <dbReference type="ARBA" id="ARBA00022840"/>
    </source>
</evidence>
<dbReference type="PROSITE" id="PS00211">
    <property type="entry name" value="ABC_TRANSPORTER_1"/>
    <property type="match status" value="1"/>
</dbReference>
<dbReference type="Pfam" id="PF12399">
    <property type="entry name" value="BCA_ABC_TP_C"/>
    <property type="match status" value="1"/>
</dbReference>
<protein>
    <submittedName>
        <fullName evidence="8">ABC transporter ATP-binding protein</fullName>
    </submittedName>
</protein>
<feature type="compositionally biased region" description="Pro residues" evidence="6">
    <location>
        <begin position="1"/>
        <end position="16"/>
    </location>
</feature>
<proteinExistence type="inferred from homology"/>
<dbReference type="CDD" id="cd03224">
    <property type="entry name" value="ABC_TM1139_LivF_branched"/>
    <property type="match status" value="1"/>
</dbReference>
<dbReference type="Pfam" id="PF00005">
    <property type="entry name" value="ABC_tran"/>
    <property type="match status" value="1"/>
</dbReference>
<evidence type="ECO:0000313" key="9">
    <source>
        <dbReference type="Proteomes" id="UP001482520"/>
    </source>
</evidence>
<dbReference type="GO" id="GO:0005524">
    <property type="term" value="F:ATP binding"/>
    <property type="evidence" value="ECO:0007669"/>
    <property type="project" value="UniProtKB-KW"/>
</dbReference>
<dbReference type="PANTHER" id="PTHR43820">
    <property type="entry name" value="HIGH-AFFINITY BRANCHED-CHAIN AMINO ACID TRANSPORT ATP-BINDING PROTEIN LIVF"/>
    <property type="match status" value="1"/>
</dbReference>
<dbReference type="InterPro" id="IPR052156">
    <property type="entry name" value="BCAA_Transport_ATP-bd_LivF"/>
</dbReference>
<dbReference type="SMART" id="SM00382">
    <property type="entry name" value="AAA"/>
    <property type="match status" value="1"/>
</dbReference>